<feature type="non-terminal residue" evidence="1">
    <location>
        <position position="1"/>
    </location>
</feature>
<sequence>NVNGDRSRSAEADFATLVRSVKLDPSDKDFDLVPASEDGGLDGVFTHLDTGLRPNVFGGMDFYSDSTITTFDPKGLFSTELPKGGRSITEHCKETPTDCGLYTLTGGGFFSSAGSIEMRSVTSAYGTIEIETKTFSKKGEDLVIAD</sequence>
<name>A0A6P0DUP3_RHILE</name>
<protein>
    <submittedName>
        <fullName evidence="1">Uncharacterized protein</fullName>
    </submittedName>
</protein>
<reference evidence="1 2" key="1">
    <citation type="submission" date="2020-01" db="EMBL/GenBank/DDBJ databases">
        <title>Rhizobium genotypes associated with high levels of biological nitrogen fixation by grain legumes in a temperate-maritime cropping system.</title>
        <authorList>
            <person name="Maluk M."/>
            <person name="Francesc Ferrando Molina F."/>
            <person name="Lopez Del Egido L."/>
            <person name="Lafos M."/>
            <person name="Langarica-Fuentes A."/>
            <person name="Gebre Yohannes G."/>
            <person name="Young M.W."/>
            <person name="Martin P."/>
            <person name="Gantlett R."/>
            <person name="Kenicer G."/>
            <person name="Hawes C."/>
            <person name="Begg G.S."/>
            <person name="Quilliam R.S."/>
            <person name="Squire G.R."/>
            <person name="Poole P.S."/>
            <person name="Young P.W."/>
            <person name="Iannetta P.M."/>
            <person name="James E.K."/>
        </authorList>
    </citation>
    <scope>NUCLEOTIDE SEQUENCE [LARGE SCALE GENOMIC DNA]</scope>
    <source>
        <strain evidence="1 2">JHI944</strain>
    </source>
</reference>
<comment type="caution">
    <text evidence="1">The sequence shown here is derived from an EMBL/GenBank/DDBJ whole genome shotgun (WGS) entry which is preliminary data.</text>
</comment>
<proteinExistence type="predicted"/>
<organism evidence="1 2">
    <name type="scientific">Rhizobium leguminosarum</name>
    <dbReference type="NCBI Taxonomy" id="384"/>
    <lineage>
        <taxon>Bacteria</taxon>
        <taxon>Pseudomonadati</taxon>
        <taxon>Pseudomonadota</taxon>
        <taxon>Alphaproteobacteria</taxon>
        <taxon>Hyphomicrobiales</taxon>
        <taxon>Rhizobiaceae</taxon>
        <taxon>Rhizobium/Agrobacterium group</taxon>
        <taxon>Rhizobium</taxon>
    </lineage>
</organism>
<gene>
    <name evidence="1" type="ORF">GUK36_41730</name>
</gene>
<dbReference type="Proteomes" id="UP000471409">
    <property type="component" value="Unassembled WGS sequence"/>
</dbReference>
<feature type="non-terminal residue" evidence="1">
    <location>
        <position position="146"/>
    </location>
</feature>
<dbReference type="EMBL" id="WXXP01000846">
    <property type="protein sequence ID" value="NEK55753.1"/>
    <property type="molecule type" value="Genomic_DNA"/>
</dbReference>
<accession>A0A6P0DUP3</accession>
<dbReference type="AlphaFoldDB" id="A0A6P0DUP3"/>
<evidence type="ECO:0000313" key="2">
    <source>
        <dbReference type="Proteomes" id="UP000471409"/>
    </source>
</evidence>
<evidence type="ECO:0000313" key="1">
    <source>
        <dbReference type="EMBL" id="NEK55753.1"/>
    </source>
</evidence>